<dbReference type="InterPro" id="IPR017853">
    <property type="entry name" value="GH"/>
</dbReference>
<evidence type="ECO:0000259" key="2">
    <source>
        <dbReference type="Pfam" id="PF11790"/>
    </source>
</evidence>
<dbReference type="PANTHER" id="PTHR34154">
    <property type="entry name" value="ALKALI-SENSITIVE LINKAGE PROTEIN 1"/>
    <property type="match status" value="1"/>
</dbReference>
<sequence>MILRSSEETIWNDLRMMDIKAGGSWSDEDALRIESQILHLTAPPLCLTPDSHVTRIANTMLSSTMPSAFHAGSTSRLHSRVDRATGHKLNSVELEQVENQDARRLQIMNMMKHGWSSTTQNDLQGESKAGMSRSSCLEALRKMRQNYSETTQEGHTVVPVTQNMSDKSEAKKIPAAARKKRSKGNDESNTPDTKNAASSSTEAQRARTKRRKKDASPVEDKAKSKSDASPARAESKTPSSPFIPGPSDSNNPSNTNVSTILSPTSKGKSSPLVLPGGTEANKTPKMSNSPILPAGKVKSTLSTLDVVYTTLQMKLSMFALCIMAASLAVSSVLADFQYGLPWGGDSRWAASIAQKTSSWYHHWERGLVHELRHLEYVPTFWGPTKMSDWNKRKHEMNHLHIEHLLAFNEPDIKGQANIDPDTAVALFMQELQPYARKGIKVSSPQVVYDLDWLSKFMNKCHEAGCSISFIALHWYGGPHDIEALKKWIRSVHDKFKMPIWITEYGLNAKSNPSDDDTIGFLAESLEWMSTQPYIHRVAWNGCYDVGSKPDSFISAKNAYFKDGAGTLRAIAHAWFGGKGNILMSNPNFKIVNNTRNSADDSLSRHKAHRKRFLL</sequence>
<dbReference type="AlphaFoldDB" id="A0AAJ5YY16"/>
<accession>A0AAJ5YY16</accession>
<feature type="compositionally biased region" description="Polar residues" evidence="1">
    <location>
        <begin position="147"/>
        <end position="165"/>
    </location>
</feature>
<dbReference type="GO" id="GO:0009277">
    <property type="term" value="C:fungal-type cell wall"/>
    <property type="evidence" value="ECO:0007669"/>
    <property type="project" value="TreeGrafter"/>
</dbReference>
<feature type="compositionally biased region" description="Polar residues" evidence="1">
    <location>
        <begin position="247"/>
        <end position="268"/>
    </location>
</feature>
<feature type="region of interest" description="Disordered" evidence="1">
    <location>
        <begin position="147"/>
        <end position="294"/>
    </location>
</feature>
<evidence type="ECO:0000256" key="1">
    <source>
        <dbReference type="SAM" id="MobiDB-lite"/>
    </source>
</evidence>
<dbReference type="PANTHER" id="PTHR34154:SF3">
    <property type="entry name" value="ALKALI-SENSITIVE LINKAGE PROTEIN 1"/>
    <property type="match status" value="1"/>
</dbReference>
<feature type="compositionally biased region" description="Polar residues" evidence="1">
    <location>
        <begin position="187"/>
        <end position="203"/>
    </location>
</feature>
<dbReference type="EMBL" id="CP119917">
    <property type="protein sequence ID" value="WFD15091.1"/>
    <property type="molecule type" value="Genomic_DNA"/>
</dbReference>
<feature type="domain" description="Asl1-like glycosyl hydrolase catalytic" evidence="2">
    <location>
        <begin position="339"/>
        <end position="547"/>
    </location>
</feature>
<name>A0AAJ5YY16_9BASI</name>
<evidence type="ECO:0000259" key="3">
    <source>
        <dbReference type="Pfam" id="PF12090"/>
    </source>
</evidence>
<dbReference type="InterPro" id="IPR046468">
    <property type="entry name" value="Spt20-like_SEP"/>
</dbReference>
<evidence type="ECO:0000313" key="4">
    <source>
        <dbReference type="EMBL" id="WFD15091.1"/>
    </source>
</evidence>
<evidence type="ECO:0008006" key="6">
    <source>
        <dbReference type="Google" id="ProtNLM"/>
    </source>
</evidence>
<protein>
    <recommendedName>
        <fullName evidence="6">Asl1-like glycosyl hydrolase catalytic domain-containing protein</fullName>
    </recommendedName>
</protein>
<dbReference type="SUPFAM" id="SSF51445">
    <property type="entry name" value="(Trans)glycosidases"/>
    <property type="match status" value="1"/>
</dbReference>
<dbReference type="InterPro" id="IPR024655">
    <property type="entry name" value="Asl1_glyco_hydro_catalytic"/>
</dbReference>
<proteinExistence type="predicted"/>
<keyword evidence="5" id="KW-1185">Reference proteome</keyword>
<reference evidence="4 5" key="1">
    <citation type="submission" date="2023-03" db="EMBL/GenBank/DDBJ databases">
        <title>Mating type loci evolution in Malassezia.</title>
        <authorList>
            <person name="Coelho M.A."/>
        </authorList>
    </citation>
    <scope>NUCLEOTIDE SEQUENCE [LARGE SCALE GENOMIC DNA]</scope>
    <source>
        <strain evidence="4 5">CBS 13387</strain>
    </source>
</reference>
<dbReference type="GO" id="GO:0071966">
    <property type="term" value="P:fungal-type cell wall polysaccharide metabolic process"/>
    <property type="evidence" value="ECO:0007669"/>
    <property type="project" value="TreeGrafter"/>
</dbReference>
<dbReference type="InterPro" id="IPR053183">
    <property type="entry name" value="ASL1"/>
</dbReference>
<evidence type="ECO:0000313" key="5">
    <source>
        <dbReference type="Proteomes" id="UP001217582"/>
    </source>
</evidence>
<dbReference type="Gene3D" id="3.20.20.80">
    <property type="entry name" value="Glycosidases"/>
    <property type="match status" value="1"/>
</dbReference>
<dbReference type="Proteomes" id="UP001217582">
    <property type="component" value="Chromosome 2"/>
</dbReference>
<organism evidence="4 5">
    <name type="scientific">Malassezia arunalokei</name>
    <dbReference type="NCBI Taxonomy" id="1514897"/>
    <lineage>
        <taxon>Eukaryota</taxon>
        <taxon>Fungi</taxon>
        <taxon>Dikarya</taxon>
        <taxon>Basidiomycota</taxon>
        <taxon>Ustilaginomycotina</taxon>
        <taxon>Malasseziomycetes</taxon>
        <taxon>Malasseziales</taxon>
        <taxon>Malasseziaceae</taxon>
        <taxon>Malassezia</taxon>
    </lineage>
</organism>
<feature type="compositionally biased region" description="Polar residues" evidence="1">
    <location>
        <begin position="280"/>
        <end position="290"/>
    </location>
</feature>
<feature type="domain" description="Spt20-like SEP" evidence="3">
    <location>
        <begin position="2"/>
        <end position="60"/>
    </location>
</feature>
<gene>
    <name evidence="4" type="ORF">MARU1_001105</name>
</gene>
<feature type="compositionally biased region" description="Basic and acidic residues" evidence="1">
    <location>
        <begin position="214"/>
        <end position="226"/>
    </location>
</feature>
<dbReference type="Pfam" id="PF12090">
    <property type="entry name" value="Spt20_SEP"/>
    <property type="match status" value="1"/>
</dbReference>
<dbReference type="Pfam" id="PF11790">
    <property type="entry name" value="Glyco_hydro_cc"/>
    <property type="match status" value="1"/>
</dbReference>